<keyword evidence="5" id="KW-1185">Reference proteome</keyword>
<dbReference type="SUPFAM" id="SSF53067">
    <property type="entry name" value="Actin-like ATPase domain"/>
    <property type="match status" value="1"/>
</dbReference>
<sequence>MFTGIADRMSKEITALASSSMKIKVVAPPERKYSVWIGGSILACPSTFQQMWIAKAEYDESGPSIVHRNFSFPDLVIPFDFVPVVFGFLSASDFVNCSIMLMMTDFGMSPDDYLRIRWQTAFLVFHLQKEAKVIFCKKLYMGPGGPRPGWAPGGPPGWGPGPVGPLCGFLCSWWFLLHMDTPIVLLSVISLRIQLTVFTSSVAAAYFRSVVAPFLVGQDHLDRPSDA</sequence>
<dbReference type="Gene3D" id="3.30.420.40">
    <property type="match status" value="2"/>
</dbReference>
<dbReference type="InterPro" id="IPR043129">
    <property type="entry name" value="ATPase_NBD"/>
</dbReference>
<dbReference type="InterPro" id="IPR004000">
    <property type="entry name" value="Actin"/>
</dbReference>
<dbReference type="Pfam" id="PF00022">
    <property type="entry name" value="Actin"/>
    <property type="match status" value="1"/>
</dbReference>
<dbReference type="AlphaFoldDB" id="A0AAQ3K279"/>
<reference evidence="4 5" key="1">
    <citation type="submission" date="2023-10" db="EMBL/GenBank/DDBJ databases">
        <title>Chromosome-scale genome assembly provides insights into flower coloration mechanisms of Canna indica.</title>
        <authorList>
            <person name="Li C."/>
        </authorList>
    </citation>
    <scope>NUCLEOTIDE SEQUENCE [LARGE SCALE GENOMIC DNA]</scope>
    <source>
        <tissue evidence="4">Flower</tissue>
    </source>
</reference>
<comment type="subcellular location">
    <subcellularLocation>
        <location evidence="2">Cytoplasm</location>
        <location evidence="2">Cytoskeleton</location>
    </subcellularLocation>
</comment>
<accession>A0AAQ3K279</accession>
<dbReference type="GO" id="GO:0005856">
    <property type="term" value="C:cytoskeleton"/>
    <property type="evidence" value="ECO:0007669"/>
    <property type="project" value="UniProtKB-SubCell"/>
</dbReference>
<dbReference type="PANTHER" id="PTHR11937">
    <property type="entry name" value="ACTIN"/>
    <property type="match status" value="1"/>
</dbReference>
<evidence type="ECO:0000256" key="3">
    <source>
        <dbReference type="ARBA" id="ARBA00006752"/>
    </source>
</evidence>
<protein>
    <submittedName>
        <fullName evidence="4">Actin</fullName>
    </submittedName>
</protein>
<dbReference type="PROSITE" id="PS00432">
    <property type="entry name" value="ACTINS_2"/>
    <property type="match status" value="1"/>
</dbReference>
<gene>
    <name evidence="4" type="ORF">Cni_G09275</name>
</gene>
<organism evidence="4 5">
    <name type="scientific">Canna indica</name>
    <name type="common">Indian-shot</name>
    <dbReference type="NCBI Taxonomy" id="4628"/>
    <lineage>
        <taxon>Eukaryota</taxon>
        <taxon>Viridiplantae</taxon>
        <taxon>Streptophyta</taxon>
        <taxon>Embryophyta</taxon>
        <taxon>Tracheophyta</taxon>
        <taxon>Spermatophyta</taxon>
        <taxon>Magnoliopsida</taxon>
        <taxon>Liliopsida</taxon>
        <taxon>Zingiberales</taxon>
        <taxon>Cannaceae</taxon>
        <taxon>Canna</taxon>
    </lineage>
</organism>
<evidence type="ECO:0000256" key="2">
    <source>
        <dbReference type="ARBA" id="ARBA00004245"/>
    </source>
</evidence>
<comment type="function">
    <text evidence="1">Essential component of cell cytoskeleton; plays an important role in cytoplasmic streaming, cell shape determination, cell division, organelle movement and extension growth.</text>
</comment>
<dbReference type="EMBL" id="CP136892">
    <property type="protein sequence ID" value="WOL00562.1"/>
    <property type="molecule type" value="Genomic_DNA"/>
</dbReference>
<name>A0AAQ3K279_9LILI</name>
<dbReference type="Proteomes" id="UP001327560">
    <property type="component" value="Chromosome 3"/>
</dbReference>
<evidence type="ECO:0000313" key="5">
    <source>
        <dbReference type="Proteomes" id="UP001327560"/>
    </source>
</evidence>
<proteinExistence type="inferred from homology"/>
<evidence type="ECO:0000313" key="4">
    <source>
        <dbReference type="EMBL" id="WOL00562.1"/>
    </source>
</evidence>
<comment type="similarity">
    <text evidence="3">Belongs to the actin family.</text>
</comment>
<evidence type="ECO:0000256" key="1">
    <source>
        <dbReference type="ARBA" id="ARBA00003589"/>
    </source>
</evidence>
<dbReference type="InterPro" id="IPR004001">
    <property type="entry name" value="Actin_CS"/>
</dbReference>